<dbReference type="EMBL" id="BAIR01000024">
    <property type="protein sequence ID" value="GAE19555.1"/>
    <property type="molecule type" value="Genomic_DNA"/>
</dbReference>
<accession>W4PIP1</accession>
<dbReference type="Proteomes" id="UP000018842">
    <property type="component" value="Unassembled WGS sequence"/>
</dbReference>
<sequence length="53" mass="6343">MLFEWKNTHFDRIKQTYPLFFQCIKLFSRDPATCLAAHSRTICRNILFCCRAS</sequence>
<evidence type="ECO:0000313" key="1">
    <source>
        <dbReference type="EMBL" id="GAE19555.1"/>
    </source>
</evidence>
<reference evidence="2" key="1">
    <citation type="journal article" date="2014" name="Genome">
        <title>Draft Genome Sequences of Three Strains of Bacteroides pyogenes Isolated from a Cat and Swine.</title>
        <authorList>
            <person name="Sakamoto M."/>
            <person name="Oshima K."/>
            <person name="Suda W."/>
            <person name="Kitamura K."/>
            <person name="Iida T."/>
            <person name="Hattori M."/>
            <person name="Ohkuma M."/>
        </authorList>
    </citation>
    <scope>NUCLEOTIDE SEQUENCE [LARGE SCALE GENOMIC DNA]</scope>
    <source>
        <strain evidence="2">JCM 6294</strain>
    </source>
</reference>
<proteinExistence type="predicted"/>
<gene>
    <name evidence="1" type="ORF">JCM6294_2621</name>
</gene>
<organism evidence="1 2">
    <name type="scientific">Bacteroides pyogenes DSM 20611 = JCM 6294</name>
    <dbReference type="NCBI Taxonomy" id="1121100"/>
    <lineage>
        <taxon>Bacteria</taxon>
        <taxon>Pseudomonadati</taxon>
        <taxon>Bacteroidota</taxon>
        <taxon>Bacteroidia</taxon>
        <taxon>Bacteroidales</taxon>
        <taxon>Bacteroidaceae</taxon>
        <taxon>Bacteroides</taxon>
    </lineage>
</organism>
<name>W4PIP1_9BACE</name>
<protein>
    <submittedName>
        <fullName evidence="1">Uncharacterized protein</fullName>
    </submittedName>
</protein>
<evidence type="ECO:0000313" key="2">
    <source>
        <dbReference type="Proteomes" id="UP000018842"/>
    </source>
</evidence>
<comment type="caution">
    <text evidence="1">The sequence shown here is derived from an EMBL/GenBank/DDBJ whole genome shotgun (WGS) entry which is preliminary data.</text>
</comment>
<dbReference type="AlphaFoldDB" id="W4PIP1"/>